<dbReference type="EMBL" id="LAZR01027244">
    <property type="protein sequence ID" value="KKL66326.1"/>
    <property type="molecule type" value="Genomic_DNA"/>
</dbReference>
<protein>
    <submittedName>
        <fullName evidence="1">Uncharacterized protein</fullName>
    </submittedName>
</protein>
<accession>A0A0F9EJ74</accession>
<dbReference type="AlphaFoldDB" id="A0A0F9EJ74"/>
<sequence>LLLMPSSAFFTTDEDDSDNIRMAFGLRVLRDGRIFLARDRGGH</sequence>
<reference evidence="1" key="1">
    <citation type="journal article" date="2015" name="Nature">
        <title>Complex archaea that bridge the gap between prokaryotes and eukaryotes.</title>
        <authorList>
            <person name="Spang A."/>
            <person name="Saw J.H."/>
            <person name="Jorgensen S.L."/>
            <person name="Zaremba-Niedzwiedzka K."/>
            <person name="Martijn J."/>
            <person name="Lind A.E."/>
            <person name="van Eijk R."/>
            <person name="Schleper C."/>
            <person name="Guy L."/>
            <person name="Ettema T.J."/>
        </authorList>
    </citation>
    <scope>NUCLEOTIDE SEQUENCE</scope>
</reference>
<evidence type="ECO:0000313" key="1">
    <source>
        <dbReference type="EMBL" id="KKL66326.1"/>
    </source>
</evidence>
<name>A0A0F9EJ74_9ZZZZ</name>
<comment type="caution">
    <text evidence="1">The sequence shown here is derived from an EMBL/GenBank/DDBJ whole genome shotgun (WGS) entry which is preliminary data.</text>
</comment>
<gene>
    <name evidence="1" type="ORF">LCGC14_2146140</name>
</gene>
<feature type="non-terminal residue" evidence="1">
    <location>
        <position position="1"/>
    </location>
</feature>
<organism evidence="1">
    <name type="scientific">marine sediment metagenome</name>
    <dbReference type="NCBI Taxonomy" id="412755"/>
    <lineage>
        <taxon>unclassified sequences</taxon>
        <taxon>metagenomes</taxon>
        <taxon>ecological metagenomes</taxon>
    </lineage>
</organism>
<proteinExistence type="predicted"/>